<dbReference type="AlphaFoldDB" id="A0A521E4T7"/>
<gene>
    <name evidence="1" type="ORF">SAMN06265348_10732</name>
</gene>
<reference evidence="1 2" key="1">
    <citation type="submission" date="2017-05" db="EMBL/GenBank/DDBJ databases">
        <authorList>
            <person name="Varghese N."/>
            <person name="Submissions S."/>
        </authorList>
    </citation>
    <scope>NUCLEOTIDE SEQUENCE [LARGE SCALE GENOMIC DNA]</scope>
    <source>
        <strain evidence="1 2">DSM 19036</strain>
    </source>
</reference>
<protein>
    <submittedName>
        <fullName evidence="1">Uncharacterized protein</fullName>
    </submittedName>
</protein>
<evidence type="ECO:0000313" key="2">
    <source>
        <dbReference type="Proteomes" id="UP000320300"/>
    </source>
</evidence>
<proteinExistence type="predicted"/>
<name>A0A521E4T7_9SPHI</name>
<keyword evidence="2" id="KW-1185">Reference proteome</keyword>
<dbReference type="EMBL" id="FXTN01000007">
    <property type="protein sequence ID" value="SMO78958.1"/>
    <property type="molecule type" value="Genomic_DNA"/>
</dbReference>
<dbReference type="OrthoDB" id="654620at2"/>
<organism evidence="1 2">
    <name type="scientific">Pedobacter westerhofensis</name>
    <dbReference type="NCBI Taxonomy" id="425512"/>
    <lineage>
        <taxon>Bacteria</taxon>
        <taxon>Pseudomonadati</taxon>
        <taxon>Bacteroidota</taxon>
        <taxon>Sphingobacteriia</taxon>
        <taxon>Sphingobacteriales</taxon>
        <taxon>Sphingobacteriaceae</taxon>
        <taxon>Pedobacter</taxon>
    </lineage>
</organism>
<evidence type="ECO:0000313" key="1">
    <source>
        <dbReference type="EMBL" id="SMO78958.1"/>
    </source>
</evidence>
<dbReference type="RefSeq" id="WP_142528876.1">
    <property type="nucleotide sequence ID" value="NZ_CBCSJO010000007.1"/>
</dbReference>
<dbReference type="Proteomes" id="UP000320300">
    <property type="component" value="Unassembled WGS sequence"/>
</dbReference>
<accession>A0A521E4T7</accession>
<sequence length="160" mass="18360">MNITKYRSDITKDNSCSYFFFSNDEENTENRQNQSRRELKESLSKSFKDIATYWCYVLITDDLRRLVNPAVINKETNEAFNGPETIWLNGIGLIRAFFSTAPVLHSESSGNNIQLVEHYNASSDEYTVVIPALPGPEYNHIAPLNTISEFIGQKFSFIYL</sequence>